<accession>A0A645BT38</accession>
<sequence>MGFIALGLFQSEEEIANSAQIPGKPVRVGDIKFLDRNGDGKITYEQDRGYVAASAYPKYVLGLNFEGKWKGFDMNFSLQSGLGRDVALTGVYPSGVMDNTSMTKPFYHGGNSPQYLVENSWREDNRNAEFPRLSIVPASSNNAHSSTYWYRNGNYLRLKSAQIGYTVPNKYVKKSGFEEIRVYAEGQNLFTLSQLTKFNIDPEQPGVQNGYYPQQRVFSMGINFTF</sequence>
<protein>
    <recommendedName>
        <fullName evidence="2">TonB-dependent receptor SusC</fullName>
    </recommendedName>
</protein>
<comment type="caution">
    <text evidence="1">The sequence shown here is derived from an EMBL/GenBank/DDBJ whole genome shotgun (WGS) entry which is preliminary data.</text>
</comment>
<proteinExistence type="predicted"/>
<evidence type="ECO:0008006" key="2">
    <source>
        <dbReference type="Google" id="ProtNLM"/>
    </source>
</evidence>
<gene>
    <name evidence="1" type="ORF">SDC9_111846</name>
</gene>
<name>A0A645BT38_9ZZZZ</name>
<reference evidence="1" key="1">
    <citation type="submission" date="2019-08" db="EMBL/GenBank/DDBJ databases">
        <authorList>
            <person name="Kucharzyk K."/>
            <person name="Murdoch R.W."/>
            <person name="Higgins S."/>
            <person name="Loffler F."/>
        </authorList>
    </citation>
    <scope>NUCLEOTIDE SEQUENCE</scope>
</reference>
<dbReference type="EMBL" id="VSSQ01020246">
    <property type="protein sequence ID" value="MPM64954.1"/>
    <property type="molecule type" value="Genomic_DNA"/>
</dbReference>
<evidence type="ECO:0000313" key="1">
    <source>
        <dbReference type="EMBL" id="MPM64954.1"/>
    </source>
</evidence>
<dbReference type="AlphaFoldDB" id="A0A645BT38"/>
<organism evidence="1">
    <name type="scientific">bioreactor metagenome</name>
    <dbReference type="NCBI Taxonomy" id="1076179"/>
    <lineage>
        <taxon>unclassified sequences</taxon>
        <taxon>metagenomes</taxon>
        <taxon>ecological metagenomes</taxon>
    </lineage>
</organism>
<dbReference type="SUPFAM" id="SSF56935">
    <property type="entry name" value="Porins"/>
    <property type="match status" value="1"/>
</dbReference>